<evidence type="ECO:0000313" key="3">
    <source>
        <dbReference type="Proteomes" id="UP000663525"/>
    </source>
</evidence>
<dbReference type="GO" id="GO:0003743">
    <property type="term" value="F:translation initiation factor activity"/>
    <property type="evidence" value="ECO:0007669"/>
    <property type="project" value="UniProtKB-KW"/>
</dbReference>
<dbReference type="GO" id="GO:0019509">
    <property type="term" value="P:L-methionine salvage from methylthioadenosine"/>
    <property type="evidence" value="ECO:0007669"/>
    <property type="project" value="TreeGrafter"/>
</dbReference>
<comment type="similarity">
    <text evidence="1">Belongs to the eIF-2B alpha/beta/delta subunits family.</text>
</comment>
<dbReference type="InterPro" id="IPR042529">
    <property type="entry name" value="IF_2B-like_C"/>
</dbReference>
<dbReference type="AlphaFoldDB" id="A0A897N215"/>
<name>A0A897N215_9EURY</name>
<dbReference type="SUPFAM" id="SSF100950">
    <property type="entry name" value="NagB/RpiA/CoA transferase-like"/>
    <property type="match status" value="1"/>
</dbReference>
<reference evidence="2" key="1">
    <citation type="submission" date="2020-11" db="EMBL/GenBank/DDBJ databases">
        <title>Carbohydrate-dependent, anaerobic sulfur respiration: A novel catabolism in halophilic archaea.</title>
        <authorList>
            <person name="Sorokin D.Y."/>
            <person name="Messina E."/>
            <person name="Smedile F."/>
            <person name="La Cono V."/>
            <person name="Hallsworth J.E."/>
            <person name="Yakimov M.M."/>
        </authorList>
    </citation>
    <scope>NUCLEOTIDE SEQUENCE</scope>
    <source>
        <strain evidence="2">HSR12-1</strain>
    </source>
</reference>
<dbReference type="InterPro" id="IPR000649">
    <property type="entry name" value="IF-2B-related"/>
</dbReference>
<keyword evidence="2" id="KW-0648">Protein biosynthesis</keyword>
<evidence type="ECO:0000256" key="1">
    <source>
        <dbReference type="RuleBase" id="RU003814"/>
    </source>
</evidence>
<dbReference type="PANTHER" id="PTHR43475:SF2">
    <property type="entry name" value="RIBOSE 1,5-BISPHOSPHATE ISOMERASE"/>
    <property type="match status" value="1"/>
</dbReference>
<keyword evidence="2" id="KW-0396">Initiation factor</keyword>
<dbReference type="Proteomes" id="UP000663525">
    <property type="component" value="Chromosome"/>
</dbReference>
<gene>
    <name evidence="2" type="primary">gcd2-3</name>
    <name evidence="2" type="ORF">HSR121_2221</name>
</gene>
<dbReference type="InterPro" id="IPR037171">
    <property type="entry name" value="NagB/RpiA_transferase-like"/>
</dbReference>
<dbReference type="GeneID" id="68855786"/>
<dbReference type="Pfam" id="PF01008">
    <property type="entry name" value="IF-2B"/>
    <property type="match status" value="1"/>
</dbReference>
<accession>A0A897N215</accession>
<dbReference type="Gene3D" id="3.40.50.10470">
    <property type="entry name" value="Translation initiation factor eif-2b, domain 2"/>
    <property type="match status" value="1"/>
</dbReference>
<dbReference type="InterPro" id="IPR027363">
    <property type="entry name" value="M1Pi_N"/>
</dbReference>
<sequence length="284" mass="31205">MIDQTIDEIEEMQTHSSSIVAVKAAEALRSLTDDDFPTVEEYVRALDRNSSALRRAKPSHASLYKTQRQIVTTVSEADLDTVEQAQALTEEVIDEVVETVESAKQEAAERAVELLEDGSTLLTHDYSTTVLRTLELAVDAGYELTVYITEGRPRYLGRKTARTLAELEGVDTHLIVDNASGHFLPECDRVIVGMDSVVDGFLHNRIGTYPITATAADVGVPVTAVGASAKIPEGGFQFENEFRPVSEVMREPAEGFVIENPNYDATPVELLDSIVTDEGVRRYD</sequence>
<dbReference type="PANTHER" id="PTHR43475">
    <property type="entry name" value="METHYLTHIORIBOSE-1-PHOSPHATE ISOMERASE"/>
    <property type="match status" value="1"/>
</dbReference>
<evidence type="ECO:0000313" key="2">
    <source>
        <dbReference type="EMBL" id="QSG06551.1"/>
    </source>
</evidence>
<proteinExistence type="inferred from homology"/>
<dbReference type="RefSeq" id="WP_229113066.1">
    <property type="nucleotide sequence ID" value="NZ_CP064787.1"/>
</dbReference>
<dbReference type="EMBL" id="CP064787">
    <property type="protein sequence ID" value="QSG06551.1"/>
    <property type="molecule type" value="Genomic_DNA"/>
</dbReference>
<organism evidence="2 3">
    <name type="scientific">Halapricum desulfuricans</name>
    <dbReference type="NCBI Taxonomy" id="2841257"/>
    <lineage>
        <taxon>Archaea</taxon>
        <taxon>Methanobacteriati</taxon>
        <taxon>Methanobacteriota</taxon>
        <taxon>Stenosarchaea group</taxon>
        <taxon>Halobacteria</taxon>
        <taxon>Halobacteriales</taxon>
        <taxon>Haloarculaceae</taxon>
        <taxon>Halapricum</taxon>
    </lineage>
</organism>
<dbReference type="GO" id="GO:0046523">
    <property type="term" value="F:S-methyl-5-thioribose-1-phosphate isomerase activity"/>
    <property type="evidence" value="ECO:0007669"/>
    <property type="project" value="TreeGrafter"/>
</dbReference>
<dbReference type="Gene3D" id="1.20.120.420">
    <property type="entry name" value="translation initiation factor eif-2b, domain 1"/>
    <property type="match status" value="1"/>
</dbReference>
<protein>
    <submittedName>
        <fullName evidence="2">Translation initiation factor 2B subunit, eIF-2Balpha/beta/delta family</fullName>
    </submittedName>
</protein>